<dbReference type="Gene3D" id="3.90.245.10">
    <property type="entry name" value="Ribonucleoside hydrolase-like"/>
    <property type="match status" value="1"/>
</dbReference>
<organism evidence="1 2">
    <name type="scientific">Paracoccus marcusii</name>
    <dbReference type="NCBI Taxonomy" id="59779"/>
    <lineage>
        <taxon>Bacteria</taxon>
        <taxon>Pseudomonadati</taxon>
        <taxon>Pseudomonadota</taxon>
        <taxon>Alphaproteobacteria</taxon>
        <taxon>Rhodobacterales</taxon>
        <taxon>Paracoccaceae</taxon>
        <taxon>Paracoccus</taxon>
    </lineage>
</organism>
<accession>A0ABY7UPZ5</accession>
<evidence type="ECO:0008006" key="3">
    <source>
        <dbReference type="Google" id="ProtNLM"/>
    </source>
</evidence>
<dbReference type="Proteomes" id="UP001216899">
    <property type="component" value="Chromosome"/>
</dbReference>
<dbReference type="InterPro" id="IPR036452">
    <property type="entry name" value="Ribo_hydro-like"/>
</dbReference>
<keyword evidence="2" id="KW-1185">Reference proteome</keyword>
<dbReference type="SUPFAM" id="SSF53590">
    <property type="entry name" value="Nucleoside hydrolase"/>
    <property type="match status" value="1"/>
</dbReference>
<evidence type="ECO:0000313" key="1">
    <source>
        <dbReference type="EMBL" id="WDA11678.1"/>
    </source>
</evidence>
<reference evidence="1 2" key="1">
    <citation type="submission" date="2023-02" db="EMBL/GenBank/DDBJ databases">
        <title>Whole genome sequenc of Paracoccus marcusii MBLB0836.</title>
        <authorList>
            <person name="Seo M.-J."/>
            <person name="Cho E.-S."/>
            <person name="Hwang C.Y."/>
        </authorList>
    </citation>
    <scope>NUCLEOTIDE SEQUENCE [LARGE SCALE GENOMIC DNA]</scope>
    <source>
        <strain evidence="1 2">MBLB0836</strain>
    </source>
</reference>
<dbReference type="Gene3D" id="2.60.40.2700">
    <property type="match status" value="1"/>
</dbReference>
<dbReference type="CDD" id="cd00063">
    <property type="entry name" value="FN3"/>
    <property type="match status" value="1"/>
</dbReference>
<proteinExistence type="predicted"/>
<dbReference type="RefSeq" id="WP_273742884.1">
    <property type="nucleotide sequence ID" value="NZ_CP117466.1"/>
</dbReference>
<protein>
    <recommendedName>
        <fullName evidence="3">Fibronectin type-III domain-containing protein</fullName>
    </recommendedName>
</protein>
<dbReference type="InterPro" id="IPR003961">
    <property type="entry name" value="FN3_dom"/>
</dbReference>
<dbReference type="PANTHER" id="PTHR43264">
    <property type="match status" value="1"/>
</dbReference>
<gene>
    <name evidence="1" type="ORF">PRL19_10250</name>
</gene>
<dbReference type="EMBL" id="CP117466">
    <property type="protein sequence ID" value="WDA11678.1"/>
    <property type="molecule type" value="Genomic_DNA"/>
</dbReference>
<dbReference type="PANTHER" id="PTHR43264:SF1">
    <property type="entry name" value="INOSINE_URIDINE-PREFERRING NUCLEOSIDE HYDROLASE DOMAIN-CONTAINING PROTEIN"/>
    <property type="match status" value="1"/>
</dbReference>
<evidence type="ECO:0000313" key="2">
    <source>
        <dbReference type="Proteomes" id="UP001216899"/>
    </source>
</evidence>
<sequence>MANIIKTSVGGAGTRPVTEIVLTATNDLTYEPGAGHVLILRNPTAASIDCVLRGADSTTVNFPGAPFISVAGGYSTPVPAGAVRAIPLDTVAAYLKGPVTVTGAGLVAVLMRAVNGRGARSIFNDPPAAVPGDIPAADPAIVTSPVITGSAVAGGTLSSTLGAASGNPAPNATRQWLADGVAIAGATGATLDTTGRAGQSISLRVTWSNGIGSPAVATSNAITIVAAATAPVPFAAGDWSLATGLEANQLVVNIASLPANGGSPITAIQYSANGGTWTALPGGAGTGPRTLTMPAAATSYSIRLRAVNAVGNSTPGDTKTATSGAADTSAQRVIVLTDYAGDCDDAAAMAIVARAHEEGDINLLGVVTTSTVSTSAPGLRGNLDAYRLQSIPVYAYQGAVGTYNDRYSIQMRDEFGVPGQTRTAYQDDVAGLRTMLAAAPSASVKLIDIGAPISTARLLASPADGISPLTGAELVAAKVVGLWAMAGNFPTGVSEYNMNRDVASSQAVYSSWPTPIYAHGGEVGATIFTGPAPSTVYGDDPVKTAFDAFQNIYGGTLQSGRRQSWDPATVHHAIYGNQALYTLSAAGTIAIDGTGVSTWTVNASGNRFYVTKTASDAAIAAAMQALIDDYAVIAPPGPSNAVNRFFDLNEGNGSPTQRGGTLAMTRASGATWRTDPVGIAHSGTTSHMILPGAGLNADDLLIGAVFRLDRITGTQALAALRVGVTNQYQFRANAAALEAVVFTGNANTATILASPSLLVIGDWAMAVVRMGDMATTLRLNGVEVASASHPVRNKATPDAGVAIAGRYTGSAYTDLLDGDMIGFGYATNAALTDIAGFEAELRAIALAKGITLS</sequence>
<name>A0ABY7UPZ5_9RHOB</name>